<dbReference type="EMBL" id="FOXB01000003">
    <property type="protein sequence ID" value="SFO99100.1"/>
    <property type="molecule type" value="Genomic_DNA"/>
</dbReference>
<reference evidence="11 12" key="1">
    <citation type="submission" date="2016-10" db="EMBL/GenBank/DDBJ databases">
        <authorList>
            <person name="de Groot N.N."/>
        </authorList>
    </citation>
    <scope>NUCLEOTIDE SEQUENCE [LARGE SCALE GENOMIC DNA]</scope>
    <source>
        <strain evidence="11 12">EP1-55-1</strain>
    </source>
</reference>
<dbReference type="InterPro" id="IPR038371">
    <property type="entry name" value="Cu_polyphenol_OxRdtase_sf"/>
</dbReference>
<dbReference type="Pfam" id="PF02578">
    <property type="entry name" value="Cu-oxidase_4"/>
    <property type="match status" value="1"/>
</dbReference>
<evidence type="ECO:0000256" key="6">
    <source>
        <dbReference type="ARBA" id="ARBA00022833"/>
    </source>
</evidence>
<dbReference type="Proteomes" id="UP000199227">
    <property type="component" value="Unassembled WGS sequence"/>
</dbReference>
<keyword evidence="5" id="KW-0378">Hydrolase</keyword>
<comment type="similarity">
    <text evidence="2 10">Belongs to the purine nucleoside phosphorylase YfiH/LACC1 family.</text>
</comment>
<evidence type="ECO:0000256" key="1">
    <source>
        <dbReference type="ARBA" id="ARBA00000553"/>
    </source>
</evidence>
<evidence type="ECO:0000256" key="10">
    <source>
        <dbReference type="RuleBase" id="RU361274"/>
    </source>
</evidence>
<dbReference type="GO" id="GO:0016787">
    <property type="term" value="F:hydrolase activity"/>
    <property type="evidence" value="ECO:0007669"/>
    <property type="project" value="UniProtKB-KW"/>
</dbReference>
<evidence type="ECO:0000313" key="11">
    <source>
        <dbReference type="EMBL" id="SFO99100.1"/>
    </source>
</evidence>
<dbReference type="STRING" id="223786.SAMN05216234_103117"/>
<keyword evidence="6" id="KW-0862">Zinc</keyword>
<evidence type="ECO:0000256" key="8">
    <source>
        <dbReference type="ARBA" id="ARBA00048968"/>
    </source>
</evidence>
<sequence>MKIKYCFTNRHGGVSTPPYDSLNLAFHVGDNQENVIQNRKILQNKFNLQNIVWMDQVHSDNVQTVSSPQTKPLSACDAIITNQPNIALAVMVADCIPILMFDPKRNIIAAIHAGRNGTFLQIAPKTVKVMQKEFGSVPTDIQVIMGPSIHSCCYEIGDDLASIVEKNFSKNYLNGRMLDLQKLNCDQLIEAQINKNHIKISKICTCCNSDYFSYRKEGTTGRFAGVIWVEKSY</sequence>
<dbReference type="InterPro" id="IPR011324">
    <property type="entry name" value="Cytotoxic_necrot_fac-like_cat"/>
</dbReference>
<name>A0A1I5LPB2_9BACT</name>
<evidence type="ECO:0000256" key="5">
    <source>
        <dbReference type="ARBA" id="ARBA00022801"/>
    </source>
</evidence>
<evidence type="ECO:0000256" key="9">
    <source>
        <dbReference type="ARBA" id="ARBA00049893"/>
    </source>
</evidence>
<organism evidence="11 12">
    <name type="scientific">Hydrogenimonas thermophila</name>
    <dbReference type="NCBI Taxonomy" id="223786"/>
    <lineage>
        <taxon>Bacteria</taxon>
        <taxon>Pseudomonadati</taxon>
        <taxon>Campylobacterota</taxon>
        <taxon>Epsilonproteobacteria</taxon>
        <taxon>Campylobacterales</taxon>
        <taxon>Hydrogenimonadaceae</taxon>
        <taxon>Hydrogenimonas</taxon>
    </lineage>
</organism>
<dbReference type="CDD" id="cd16833">
    <property type="entry name" value="YfiH"/>
    <property type="match status" value="1"/>
</dbReference>
<evidence type="ECO:0000256" key="4">
    <source>
        <dbReference type="ARBA" id="ARBA00022723"/>
    </source>
</evidence>
<dbReference type="GO" id="GO:0005507">
    <property type="term" value="F:copper ion binding"/>
    <property type="evidence" value="ECO:0007669"/>
    <property type="project" value="TreeGrafter"/>
</dbReference>
<dbReference type="PANTHER" id="PTHR30616">
    <property type="entry name" value="UNCHARACTERIZED PROTEIN YFIH"/>
    <property type="match status" value="1"/>
</dbReference>
<evidence type="ECO:0000256" key="2">
    <source>
        <dbReference type="ARBA" id="ARBA00007353"/>
    </source>
</evidence>
<dbReference type="Gene3D" id="3.60.140.10">
    <property type="entry name" value="CNF1/YfiH-like putative cysteine hydrolases"/>
    <property type="match status" value="1"/>
</dbReference>
<accession>A0A1I5LPB2</accession>
<protein>
    <recommendedName>
        <fullName evidence="10">Purine nucleoside phosphorylase</fullName>
    </recommendedName>
</protein>
<keyword evidence="12" id="KW-1185">Reference proteome</keyword>
<dbReference type="RefSeq" id="WP_245756997.1">
    <property type="nucleotide sequence ID" value="NZ_FOXB01000003.1"/>
</dbReference>
<evidence type="ECO:0000313" key="12">
    <source>
        <dbReference type="Proteomes" id="UP000199227"/>
    </source>
</evidence>
<proteinExistence type="inferred from homology"/>
<dbReference type="PANTHER" id="PTHR30616:SF2">
    <property type="entry name" value="PURINE NUCLEOSIDE PHOSPHORYLASE LACC1"/>
    <property type="match status" value="1"/>
</dbReference>
<gene>
    <name evidence="11" type="ORF">SAMN05216234_103117</name>
</gene>
<keyword evidence="4" id="KW-0479">Metal-binding</keyword>
<evidence type="ECO:0000256" key="7">
    <source>
        <dbReference type="ARBA" id="ARBA00047989"/>
    </source>
</evidence>
<comment type="catalytic activity">
    <reaction evidence="1">
        <text>inosine + phosphate = alpha-D-ribose 1-phosphate + hypoxanthine</text>
        <dbReference type="Rhea" id="RHEA:27646"/>
        <dbReference type="ChEBI" id="CHEBI:17368"/>
        <dbReference type="ChEBI" id="CHEBI:17596"/>
        <dbReference type="ChEBI" id="CHEBI:43474"/>
        <dbReference type="ChEBI" id="CHEBI:57720"/>
        <dbReference type="EC" id="2.4.2.1"/>
    </reaction>
    <physiologicalReaction direction="left-to-right" evidence="1">
        <dbReference type="Rhea" id="RHEA:27647"/>
    </physiologicalReaction>
</comment>
<dbReference type="AlphaFoldDB" id="A0A1I5LPB2"/>
<dbReference type="NCBIfam" id="TIGR00726">
    <property type="entry name" value="peptidoglycan editing factor PgeF"/>
    <property type="match status" value="1"/>
</dbReference>
<dbReference type="InterPro" id="IPR003730">
    <property type="entry name" value="Cu_polyphenol_OxRdtase"/>
</dbReference>
<comment type="catalytic activity">
    <reaction evidence="9">
        <text>S-methyl-5'-thioadenosine + phosphate = 5-(methylsulfanyl)-alpha-D-ribose 1-phosphate + adenine</text>
        <dbReference type="Rhea" id="RHEA:11852"/>
        <dbReference type="ChEBI" id="CHEBI:16708"/>
        <dbReference type="ChEBI" id="CHEBI:17509"/>
        <dbReference type="ChEBI" id="CHEBI:43474"/>
        <dbReference type="ChEBI" id="CHEBI:58533"/>
        <dbReference type="EC" id="2.4.2.28"/>
    </reaction>
    <physiologicalReaction direction="left-to-right" evidence="9">
        <dbReference type="Rhea" id="RHEA:11853"/>
    </physiologicalReaction>
</comment>
<dbReference type="SUPFAM" id="SSF64438">
    <property type="entry name" value="CNF1/YfiH-like putative cysteine hydrolases"/>
    <property type="match status" value="1"/>
</dbReference>
<evidence type="ECO:0000256" key="3">
    <source>
        <dbReference type="ARBA" id="ARBA00022679"/>
    </source>
</evidence>
<comment type="catalytic activity">
    <reaction evidence="8">
        <text>adenosine + phosphate = alpha-D-ribose 1-phosphate + adenine</text>
        <dbReference type="Rhea" id="RHEA:27642"/>
        <dbReference type="ChEBI" id="CHEBI:16335"/>
        <dbReference type="ChEBI" id="CHEBI:16708"/>
        <dbReference type="ChEBI" id="CHEBI:43474"/>
        <dbReference type="ChEBI" id="CHEBI:57720"/>
        <dbReference type="EC" id="2.4.2.1"/>
    </reaction>
    <physiologicalReaction direction="left-to-right" evidence="8">
        <dbReference type="Rhea" id="RHEA:27643"/>
    </physiologicalReaction>
</comment>
<keyword evidence="3" id="KW-0808">Transferase</keyword>
<dbReference type="GO" id="GO:0017061">
    <property type="term" value="F:S-methyl-5-thioadenosine phosphorylase activity"/>
    <property type="evidence" value="ECO:0007669"/>
    <property type="project" value="UniProtKB-EC"/>
</dbReference>
<comment type="catalytic activity">
    <reaction evidence="7">
        <text>adenosine + H2O + H(+) = inosine + NH4(+)</text>
        <dbReference type="Rhea" id="RHEA:24408"/>
        <dbReference type="ChEBI" id="CHEBI:15377"/>
        <dbReference type="ChEBI" id="CHEBI:15378"/>
        <dbReference type="ChEBI" id="CHEBI:16335"/>
        <dbReference type="ChEBI" id="CHEBI:17596"/>
        <dbReference type="ChEBI" id="CHEBI:28938"/>
        <dbReference type="EC" id="3.5.4.4"/>
    </reaction>
    <physiologicalReaction direction="left-to-right" evidence="7">
        <dbReference type="Rhea" id="RHEA:24409"/>
    </physiologicalReaction>
</comment>